<dbReference type="AlphaFoldDB" id="A0A239PPP6"/>
<dbReference type="InterPro" id="IPR023754">
    <property type="entry name" value="HemeA_Synthase_type2"/>
</dbReference>
<keyword evidence="7 12" id="KW-0408">Iron</keyword>
<dbReference type="GO" id="GO:0016653">
    <property type="term" value="F:oxidoreductase activity, acting on NAD(P)H, heme protein as acceptor"/>
    <property type="evidence" value="ECO:0007669"/>
    <property type="project" value="TreeGrafter"/>
</dbReference>
<evidence type="ECO:0000313" key="14">
    <source>
        <dbReference type="Proteomes" id="UP000198346"/>
    </source>
</evidence>
<feature type="transmembrane region" description="Helical" evidence="12">
    <location>
        <begin position="341"/>
        <end position="363"/>
    </location>
</feature>
<feature type="transmembrane region" description="Helical" evidence="12">
    <location>
        <begin position="143"/>
        <end position="162"/>
    </location>
</feature>
<dbReference type="Proteomes" id="UP000198346">
    <property type="component" value="Unassembled WGS sequence"/>
</dbReference>
<evidence type="ECO:0000313" key="13">
    <source>
        <dbReference type="EMBL" id="SNT72013.1"/>
    </source>
</evidence>
<comment type="function">
    <text evidence="12">Catalyzes the conversion of heme O to heme A by two successive hydroxylations of the methyl group at C8. The first hydroxylation forms heme I, the second hydroxylation results in an unstable dihydroxymethyl group, which spontaneously dehydrates, resulting in the formyl group of heme A.</text>
</comment>
<gene>
    <name evidence="12" type="primary">ctaA</name>
    <name evidence="13" type="ORF">SAMN06297382_1036</name>
</gene>
<evidence type="ECO:0000256" key="10">
    <source>
        <dbReference type="ARBA" id="ARBA00044501"/>
    </source>
</evidence>
<comment type="subcellular location">
    <subcellularLocation>
        <location evidence="12">Cell membrane</location>
        <topology evidence="12">Multi-pass membrane protein</topology>
    </subcellularLocation>
    <subcellularLocation>
        <location evidence="2">Membrane</location>
        <topology evidence="2">Multi-pass membrane protein</topology>
    </subcellularLocation>
</comment>
<evidence type="ECO:0000256" key="11">
    <source>
        <dbReference type="ARBA" id="ARBA00048044"/>
    </source>
</evidence>
<evidence type="ECO:0000256" key="4">
    <source>
        <dbReference type="ARBA" id="ARBA00022723"/>
    </source>
</evidence>
<name>A0A239PPP6_9PROT</name>
<feature type="transmembrane region" description="Helical" evidence="12">
    <location>
        <begin position="284"/>
        <end position="300"/>
    </location>
</feature>
<keyword evidence="12" id="KW-1003">Cell membrane</keyword>
<evidence type="ECO:0000256" key="5">
    <source>
        <dbReference type="ARBA" id="ARBA00022989"/>
    </source>
</evidence>
<dbReference type="HAMAP" id="MF_01665">
    <property type="entry name" value="HemeA_synth_type2"/>
    <property type="match status" value="1"/>
</dbReference>
<dbReference type="RefSeq" id="WP_089411551.1">
    <property type="nucleotide sequence ID" value="NZ_FZQA01000002.1"/>
</dbReference>
<keyword evidence="5 12" id="KW-1133">Transmembrane helix</keyword>
<dbReference type="OrthoDB" id="9793156at2"/>
<feature type="transmembrane region" description="Helical" evidence="12">
    <location>
        <begin position="216"/>
        <end position="240"/>
    </location>
</feature>
<keyword evidence="6 12" id="KW-0560">Oxidoreductase</keyword>
<feature type="transmembrane region" description="Helical" evidence="12">
    <location>
        <begin position="113"/>
        <end position="136"/>
    </location>
</feature>
<evidence type="ECO:0000256" key="3">
    <source>
        <dbReference type="ARBA" id="ARBA00022692"/>
    </source>
</evidence>
<accession>A0A239PPP6</accession>
<proteinExistence type="inferred from homology"/>
<feature type="binding site" description="axial binding residue" evidence="12">
    <location>
        <position position="339"/>
    </location>
    <ligand>
        <name>heme</name>
        <dbReference type="ChEBI" id="CHEBI:30413"/>
    </ligand>
    <ligandPart>
        <name>Fe</name>
        <dbReference type="ChEBI" id="CHEBI:18248"/>
    </ligandPart>
</feature>
<dbReference type="UniPathway" id="UPA00269">
    <property type="reaction ID" value="UER00713"/>
</dbReference>
<dbReference type="InterPro" id="IPR003780">
    <property type="entry name" value="COX15/CtaA_fam"/>
</dbReference>
<dbReference type="GO" id="GO:0005886">
    <property type="term" value="C:plasma membrane"/>
    <property type="evidence" value="ECO:0007669"/>
    <property type="project" value="UniProtKB-SubCell"/>
</dbReference>
<dbReference type="GO" id="GO:0120547">
    <property type="term" value="F:heme A synthase activity"/>
    <property type="evidence" value="ECO:0007669"/>
    <property type="project" value="UniProtKB-EC"/>
</dbReference>
<keyword evidence="9 12" id="KW-0472">Membrane</keyword>
<feature type="transmembrane region" description="Helical" evidence="12">
    <location>
        <begin position="174"/>
        <end position="195"/>
    </location>
</feature>
<dbReference type="EMBL" id="FZQA01000002">
    <property type="protein sequence ID" value="SNT72013.1"/>
    <property type="molecule type" value="Genomic_DNA"/>
</dbReference>
<sequence length="370" mass="39876">MSLSTSAAPAGPDMRTQTVRDGRAARRVSAWLFAMCALAALMVIVGGATRLTDSGLSITEWKPVTGAIPPLSEAQWLEEFEKYRQIPEYQIVNRGMSLDEFKTIYWWEWGHRFLGRLIGVAFLVPLAVFAATGAIGRALALKLFGIFLLGGAQGALGWYMVASGLSERVDVSQYRLAAHFGLAVVLLAAMFWLALDLRRAAAGRDGAEASPPRRDLFWGALALAAGVYLQMILGAFVAGLRAGRTYNTWPLMDGRFFPEAYFDGAPGFSDLFESIAAVQFNHRLGAYLLTAGAVWFWLAARRTAVEPRARALLVGVLAQAALGVWTLLAATPIALGLAHQAGALIVFMLALYVVHGLTMSMSITNGSSSS</sequence>
<keyword evidence="4 12" id="KW-0479">Metal-binding</keyword>
<feature type="transmembrane region" description="Helical" evidence="12">
    <location>
        <begin position="312"/>
        <end position="335"/>
    </location>
</feature>
<dbReference type="PANTHER" id="PTHR23289">
    <property type="entry name" value="CYTOCHROME C OXIDASE ASSEMBLY PROTEIN COX15"/>
    <property type="match status" value="1"/>
</dbReference>
<comment type="similarity">
    <text evidence="12">Belongs to the COX15/CtaA family. Type 2 subfamily.</text>
</comment>
<evidence type="ECO:0000256" key="6">
    <source>
        <dbReference type="ARBA" id="ARBA00023002"/>
    </source>
</evidence>
<comment type="subunit">
    <text evidence="12">Interacts with CtaB.</text>
</comment>
<evidence type="ECO:0000256" key="1">
    <source>
        <dbReference type="ARBA" id="ARBA00001970"/>
    </source>
</evidence>
<keyword evidence="3 12" id="KW-0812">Transmembrane</keyword>
<evidence type="ECO:0000256" key="7">
    <source>
        <dbReference type="ARBA" id="ARBA00023004"/>
    </source>
</evidence>
<evidence type="ECO:0000256" key="12">
    <source>
        <dbReference type="HAMAP-Rule" id="MF_01665"/>
    </source>
</evidence>
<feature type="binding site" description="axial binding residue" evidence="12">
    <location>
        <position position="282"/>
    </location>
    <ligand>
        <name>heme</name>
        <dbReference type="ChEBI" id="CHEBI:30413"/>
    </ligand>
    <ligandPart>
        <name>Fe</name>
        <dbReference type="ChEBI" id="CHEBI:18248"/>
    </ligandPart>
</feature>
<dbReference type="GO" id="GO:0006784">
    <property type="term" value="P:heme A biosynthetic process"/>
    <property type="evidence" value="ECO:0007669"/>
    <property type="project" value="UniProtKB-UniRule"/>
</dbReference>
<comment type="cofactor">
    <cofactor evidence="1 12">
        <name>heme b</name>
        <dbReference type="ChEBI" id="CHEBI:60344"/>
    </cofactor>
</comment>
<keyword evidence="14" id="KW-1185">Reference proteome</keyword>
<organism evidence="13 14">
    <name type="scientific">Amphiplicatus metriothermophilus</name>
    <dbReference type="NCBI Taxonomy" id="1519374"/>
    <lineage>
        <taxon>Bacteria</taxon>
        <taxon>Pseudomonadati</taxon>
        <taxon>Pseudomonadota</taxon>
        <taxon>Alphaproteobacteria</taxon>
        <taxon>Parvularculales</taxon>
        <taxon>Parvularculaceae</taxon>
        <taxon>Amphiplicatus</taxon>
    </lineage>
</organism>
<evidence type="ECO:0000256" key="2">
    <source>
        <dbReference type="ARBA" id="ARBA00004141"/>
    </source>
</evidence>
<dbReference type="EC" id="1.17.99.9" evidence="12"/>
<dbReference type="PANTHER" id="PTHR23289:SF2">
    <property type="entry name" value="CYTOCHROME C OXIDASE ASSEMBLY PROTEIN COX15 HOMOLOG"/>
    <property type="match status" value="1"/>
</dbReference>
<comment type="pathway">
    <text evidence="10 12">Porphyrin-containing compound metabolism; heme A biosynthesis; heme A from heme O: step 1/1.</text>
</comment>
<comment type="catalytic activity">
    <reaction evidence="11">
        <text>Fe(II)-heme o + 2 A + H2O = Fe(II)-heme a + 2 AH2</text>
        <dbReference type="Rhea" id="RHEA:63388"/>
        <dbReference type="ChEBI" id="CHEBI:13193"/>
        <dbReference type="ChEBI" id="CHEBI:15377"/>
        <dbReference type="ChEBI" id="CHEBI:17499"/>
        <dbReference type="ChEBI" id="CHEBI:60530"/>
        <dbReference type="ChEBI" id="CHEBI:61715"/>
        <dbReference type="EC" id="1.17.99.9"/>
    </reaction>
    <physiologicalReaction direction="left-to-right" evidence="11">
        <dbReference type="Rhea" id="RHEA:63389"/>
    </physiologicalReaction>
</comment>
<protein>
    <recommendedName>
        <fullName evidence="12">Heme A synthase</fullName>
        <shortName evidence="12">HAS</shortName>
        <ecNumber evidence="12">1.17.99.9</ecNumber>
    </recommendedName>
    <alternativeName>
        <fullName evidence="12">Cytochrome aa3-controlling protein</fullName>
    </alternativeName>
</protein>
<keyword evidence="8 12" id="KW-0350">Heme biosynthesis</keyword>
<evidence type="ECO:0000256" key="8">
    <source>
        <dbReference type="ARBA" id="ARBA00023133"/>
    </source>
</evidence>
<reference evidence="13 14" key="1">
    <citation type="submission" date="2017-07" db="EMBL/GenBank/DDBJ databases">
        <authorList>
            <person name="Sun Z.S."/>
            <person name="Albrecht U."/>
            <person name="Echele G."/>
            <person name="Lee C.C."/>
        </authorList>
    </citation>
    <scope>NUCLEOTIDE SEQUENCE [LARGE SCALE GENOMIC DNA]</scope>
    <source>
        <strain evidence="13 14">CGMCC 1.12710</strain>
    </source>
</reference>
<dbReference type="GO" id="GO:0046872">
    <property type="term" value="F:metal ion binding"/>
    <property type="evidence" value="ECO:0007669"/>
    <property type="project" value="UniProtKB-KW"/>
</dbReference>
<feature type="transmembrane region" description="Helical" evidence="12">
    <location>
        <begin position="30"/>
        <end position="49"/>
    </location>
</feature>
<evidence type="ECO:0000256" key="9">
    <source>
        <dbReference type="ARBA" id="ARBA00023136"/>
    </source>
</evidence>
<dbReference type="Pfam" id="PF02628">
    <property type="entry name" value="COX15-CtaA"/>
    <property type="match status" value="1"/>
</dbReference>